<dbReference type="GeneID" id="100020253"/>
<name>A0A5F8GCZ4_MONDO</name>
<dbReference type="SMART" id="SM00032">
    <property type="entry name" value="CCP"/>
    <property type="match status" value="8"/>
</dbReference>
<proteinExistence type="predicted"/>
<feature type="domain" description="Sushi" evidence="8">
    <location>
        <begin position="49"/>
        <end position="110"/>
    </location>
</feature>
<feature type="domain" description="Sushi" evidence="8">
    <location>
        <begin position="298"/>
        <end position="363"/>
    </location>
</feature>
<feature type="domain" description="Sushi" evidence="8">
    <location>
        <begin position="423"/>
        <end position="479"/>
    </location>
</feature>
<dbReference type="Gene3D" id="1.20.5.3730">
    <property type="match status" value="1"/>
</dbReference>
<keyword evidence="1 6" id="KW-0768">Sushi</keyword>
<keyword evidence="5" id="KW-0325">Glycoprotein</keyword>
<keyword evidence="3" id="KW-0677">Repeat</keyword>
<evidence type="ECO:0000256" key="1">
    <source>
        <dbReference type="ARBA" id="ARBA00022659"/>
    </source>
</evidence>
<feature type="disulfide bond" evidence="6">
    <location>
        <begin position="510"/>
        <end position="537"/>
    </location>
</feature>
<evidence type="ECO:0000259" key="8">
    <source>
        <dbReference type="PROSITE" id="PS50923"/>
    </source>
</evidence>
<dbReference type="PANTHER" id="PTHR19325">
    <property type="entry name" value="COMPLEMENT COMPONENT-RELATED SUSHI DOMAIN-CONTAINING"/>
    <property type="match status" value="1"/>
</dbReference>
<feature type="region of interest" description="Disordered" evidence="7">
    <location>
        <begin position="589"/>
        <end position="637"/>
    </location>
</feature>
<reference evidence="9 10" key="1">
    <citation type="journal article" date="2007" name="Nature">
        <title>Genome of the marsupial Monodelphis domestica reveals innovation in non-coding sequences.</title>
        <authorList>
            <person name="Mikkelsen T.S."/>
            <person name="Wakefield M.J."/>
            <person name="Aken B."/>
            <person name="Amemiya C.T."/>
            <person name="Chang J.L."/>
            <person name="Duke S."/>
            <person name="Garber M."/>
            <person name="Gentles A.J."/>
            <person name="Goodstadt L."/>
            <person name="Heger A."/>
            <person name="Jurka J."/>
            <person name="Kamal M."/>
            <person name="Mauceli E."/>
            <person name="Searle S.M."/>
            <person name="Sharpe T."/>
            <person name="Baker M.L."/>
            <person name="Batzer M.A."/>
            <person name="Benos P.V."/>
            <person name="Belov K."/>
            <person name="Clamp M."/>
            <person name="Cook A."/>
            <person name="Cuff J."/>
            <person name="Das R."/>
            <person name="Davidow L."/>
            <person name="Deakin J.E."/>
            <person name="Fazzari M.J."/>
            <person name="Glass J.L."/>
            <person name="Grabherr M."/>
            <person name="Greally J.M."/>
            <person name="Gu W."/>
            <person name="Hore T.A."/>
            <person name="Huttley G.A."/>
            <person name="Kleber M."/>
            <person name="Jirtle R.L."/>
            <person name="Koina E."/>
            <person name="Lee J.T."/>
            <person name="Mahony S."/>
            <person name="Marra M.A."/>
            <person name="Miller R.D."/>
            <person name="Nicholls R.D."/>
            <person name="Oda M."/>
            <person name="Papenfuss A.T."/>
            <person name="Parra Z.E."/>
            <person name="Pollock D.D."/>
            <person name="Ray D.A."/>
            <person name="Schein J.E."/>
            <person name="Speed T.P."/>
            <person name="Thompson K."/>
            <person name="VandeBerg J.L."/>
            <person name="Wade C.M."/>
            <person name="Walker J.A."/>
            <person name="Waters P.D."/>
            <person name="Webber C."/>
            <person name="Weidman J.R."/>
            <person name="Xie X."/>
            <person name="Zody M.C."/>
            <person name="Baldwin J."/>
            <person name="Abdouelleil A."/>
            <person name="Abdulkadir J."/>
            <person name="Abebe A."/>
            <person name="Abera B."/>
            <person name="Abreu J."/>
            <person name="Acer S.C."/>
            <person name="Aftuck L."/>
            <person name="Alexander A."/>
            <person name="An P."/>
            <person name="Anderson E."/>
            <person name="Anderson S."/>
            <person name="Arachi H."/>
            <person name="Azer M."/>
            <person name="Bachantsang P."/>
            <person name="Barry A."/>
            <person name="Bayul T."/>
            <person name="Berlin A."/>
            <person name="Bessette D."/>
            <person name="Bloom T."/>
            <person name="Bloom T."/>
            <person name="Boguslavskiy L."/>
            <person name="Bonnet C."/>
            <person name="Boukhgalter B."/>
            <person name="Bourzgui I."/>
            <person name="Brown A."/>
            <person name="Cahill P."/>
            <person name="Channer S."/>
            <person name="Cheshatsang Y."/>
            <person name="Chuda L."/>
            <person name="Citroen M."/>
            <person name="Collymore A."/>
            <person name="Cooke P."/>
            <person name="Costello M."/>
            <person name="D'Aco K."/>
            <person name="Daza R."/>
            <person name="De Haan G."/>
            <person name="DeGray S."/>
            <person name="DeMaso C."/>
            <person name="Dhargay N."/>
            <person name="Dooley K."/>
            <person name="Dooley E."/>
            <person name="Doricent M."/>
            <person name="Dorje P."/>
            <person name="Dorjee K."/>
            <person name="Dupes A."/>
            <person name="Elong R."/>
            <person name="Falk J."/>
            <person name="Farina A."/>
            <person name="Faro S."/>
            <person name="Ferguson D."/>
            <person name="Fisher S."/>
            <person name="Foley C.D."/>
            <person name="Franke A."/>
            <person name="Friedrich D."/>
            <person name="Gadbois L."/>
            <person name="Gearin G."/>
            <person name="Gearin C.R."/>
            <person name="Giannoukos G."/>
            <person name="Goode T."/>
            <person name="Graham J."/>
            <person name="Grandbois E."/>
            <person name="Grewal S."/>
            <person name="Gyaltsen K."/>
            <person name="Hafez N."/>
            <person name="Hagos B."/>
            <person name="Hall J."/>
            <person name="Henson C."/>
            <person name="Hollinger A."/>
            <person name="Honan T."/>
            <person name="Huard M.D."/>
            <person name="Hughes L."/>
            <person name="Hurhula B."/>
            <person name="Husby M.E."/>
            <person name="Kamat A."/>
            <person name="Kanga B."/>
            <person name="Kashin S."/>
            <person name="Khazanovich D."/>
            <person name="Kisner P."/>
            <person name="Lance K."/>
            <person name="Lara M."/>
            <person name="Lee W."/>
            <person name="Lennon N."/>
            <person name="Letendre F."/>
            <person name="LeVine R."/>
            <person name="Lipovsky A."/>
            <person name="Liu X."/>
            <person name="Liu J."/>
            <person name="Liu S."/>
            <person name="Lokyitsang T."/>
            <person name="Lokyitsang Y."/>
            <person name="Lubonja R."/>
            <person name="Lui A."/>
            <person name="MacDonald P."/>
            <person name="Magnisalis V."/>
            <person name="Maru K."/>
            <person name="Matthews C."/>
            <person name="McCusker W."/>
            <person name="McDonough S."/>
            <person name="Mehta T."/>
            <person name="Meldrim J."/>
            <person name="Meneus L."/>
            <person name="Mihai O."/>
            <person name="Mihalev A."/>
            <person name="Mihova T."/>
            <person name="Mittelman R."/>
            <person name="Mlenga V."/>
            <person name="Montmayeur A."/>
            <person name="Mulrain L."/>
            <person name="Navidi A."/>
            <person name="Naylor J."/>
            <person name="Negash T."/>
            <person name="Nguyen T."/>
            <person name="Nguyen N."/>
            <person name="Nicol R."/>
            <person name="Norbu C."/>
            <person name="Norbu N."/>
            <person name="Novod N."/>
            <person name="O'Neill B."/>
            <person name="Osman S."/>
            <person name="Markiewicz E."/>
            <person name="Oyono O.L."/>
            <person name="Patti C."/>
            <person name="Phunkhang P."/>
            <person name="Pierre F."/>
            <person name="Priest M."/>
            <person name="Raghuraman S."/>
            <person name="Rege F."/>
            <person name="Reyes R."/>
            <person name="Rise C."/>
            <person name="Rogov P."/>
            <person name="Ross K."/>
            <person name="Ryan E."/>
            <person name="Settipalli S."/>
            <person name="Shea T."/>
            <person name="Sherpa N."/>
            <person name="Shi L."/>
            <person name="Shih D."/>
            <person name="Sparrow T."/>
            <person name="Spaulding J."/>
            <person name="Stalker J."/>
            <person name="Stange-Thomann N."/>
            <person name="Stavropoulos S."/>
            <person name="Stone C."/>
            <person name="Strader C."/>
            <person name="Tesfaye S."/>
            <person name="Thomson T."/>
            <person name="Thoulutsang Y."/>
            <person name="Thoulutsang D."/>
            <person name="Topham K."/>
            <person name="Topping I."/>
            <person name="Tsamla T."/>
            <person name="Vassiliev H."/>
            <person name="Vo A."/>
            <person name="Wangchuk T."/>
            <person name="Wangdi T."/>
            <person name="Weiand M."/>
            <person name="Wilkinson J."/>
            <person name="Wilson A."/>
            <person name="Yadav S."/>
            <person name="Young G."/>
            <person name="Yu Q."/>
            <person name="Zembek L."/>
            <person name="Zhong D."/>
            <person name="Zimmer A."/>
            <person name="Zwirko Z."/>
            <person name="Jaffe D.B."/>
            <person name="Alvarez P."/>
            <person name="Brockman W."/>
            <person name="Butler J."/>
            <person name="Chin C."/>
            <person name="Gnerre S."/>
            <person name="MacCallum I."/>
            <person name="Graves J.A."/>
            <person name="Ponting C.P."/>
            <person name="Breen M."/>
            <person name="Samollow P.B."/>
            <person name="Lander E.S."/>
            <person name="Lindblad-Toh K."/>
        </authorList>
    </citation>
    <scope>NUCLEOTIDE SEQUENCE [LARGE SCALE GENOMIC DNA]</scope>
</reference>
<dbReference type="FunFam" id="2.10.70.10:FF:000014">
    <property type="entry name" value="Membrane cofactor protein"/>
    <property type="match status" value="2"/>
</dbReference>
<dbReference type="InParanoid" id="A0A5F8GCZ4"/>
<dbReference type="Gene3D" id="2.10.70.10">
    <property type="entry name" value="Complement Module, domain 1"/>
    <property type="match status" value="7"/>
</dbReference>
<dbReference type="Bgee" id="ENSMODG00000002230">
    <property type="expression patterns" value="Expressed in liver and 10 other cell types or tissues"/>
</dbReference>
<comment type="caution">
    <text evidence="6">Lacks conserved residue(s) required for the propagation of feature annotation.</text>
</comment>
<dbReference type="STRING" id="13616.ENSMODP00000045171"/>
<evidence type="ECO:0000256" key="3">
    <source>
        <dbReference type="ARBA" id="ARBA00022737"/>
    </source>
</evidence>
<organism evidence="9 10">
    <name type="scientific">Monodelphis domestica</name>
    <name type="common">Gray short-tailed opossum</name>
    <dbReference type="NCBI Taxonomy" id="13616"/>
    <lineage>
        <taxon>Eukaryota</taxon>
        <taxon>Metazoa</taxon>
        <taxon>Chordata</taxon>
        <taxon>Craniata</taxon>
        <taxon>Vertebrata</taxon>
        <taxon>Euteleostomi</taxon>
        <taxon>Mammalia</taxon>
        <taxon>Metatheria</taxon>
        <taxon>Didelphimorphia</taxon>
        <taxon>Didelphidae</taxon>
        <taxon>Monodelphis</taxon>
    </lineage>
</organism>
<feature type="domain" description="Sushi" evidence="8">
    <location>
        <begin position="173"/>
        <end position="237"/>
    </location>
</feature>
<reference evidence="9" key="2">
    <citation type="submission" date="2025-08" db="UniProtKB">
        <authorList>
            <consortium name="Ensembl"/>
        </authorList>
    </citation>
    <scope>IDENTIFICATION</scope>
</reference>
<feature type="disulfide bond" evidence="6">
    <location>
        <begin position="81"/>
        <end position="108"/>
    </location>
</feature>
<protein>
    <submittedName>
        <fullName evidence="9">Complement component 4 binding protein alpha</fullName>
    </submittedName>
</protein>
<dbReference type="KEGG" id="mdo:100020253"/>
<dbReference type="PANTHER" id="PTHR19325:SF551">
    <property type="entry name" value="ZONA PELLUCIDA SPERM-BINDING PROTEIN 3 RECEPTOR"/>
    <property type="match status" value="1"/>
</dbReference>
<feature type="compositionally biased region" description="Pro residues" evidence="7">
    <location>
        <begin position="597"/>
        <end position="623"/>
    </location>
</feature>
<dbReference type="CDD" id="cd00033">
    <property type="entry name" value="CCP"/>
    <property type="match status" value="7"/>
</dbReference>
<dbReference type="OMA" id="VLRYRCH"/>
<keyword evidence="4 6" id="KW-1015">Disulfide bond</keyword>
<dbReference type="GO" id="GO:0002456">
    <property type="term" value="P:T cell mediated immunity"/>
    <property type="evidence" value="ECO:0000318"/>
    <property type="project" value="GO_Central"/>
</dbReference>
<dbReference type="CTD" id="722"/>
<dbReference type="SUPFAM" id="SSF57535">
    <property type="entry name" value="Complement control module/SCR domain"/>
    <property type="match status" value="7"/>
</dbReference>
<feature type="domain" description="Sushi" evidence="8">
    <location>
        <begin position="111"/>
        <end position="172"/>
    </location>
</feature>
<feature type="domain" description="Sushi" evidence="8">
    <location>
        <begin position="481"/>
        <end position="539"/>
    </location>
</feature>
<keyword evidence="2" id="KW-0732">Signal</keyword>
<feature type="disulfide bond" evidence="6">
    <location>
        <begin position="268"/>
        <end position="295"/>
    </location>
</feature>
<feature type="disulfide bond" evidence="6">
    <location>
        <begin position="175"/>
        <end position="218"/>
    </location>
</feature>
<evidence type="ECO:0000256" key="4">
    <source>
        <dbReference type="ARBA" id="ARBA00023157"/>
    </source>
</evidence>
<evidence type="ECO:0000256" key="2">
    <source>
        <dbReference type="ARBA" id="ARBA00022729"/>
    </source>
</evidence>
<dbReference type="GO" id="GO:0045959">
    <property type="term" value="P:negative regulation of complement activation, classical pathway"/>
    <property type="evidence" value="ECO:0000318"/>
    <property type="project" value="GO_Central"/>
</dbReference>
<dbReference type="OrthoDB" id="8961654at2759"/>
<evidence type="ECO:0000313" key="9">
    <source>
        <dbReference type="Ensembl" id="ENSMODP00000045171.1"/>
    </source>
</evidence>
<dbReference type="InterPro" id="IPR040514">
    <property type="entry name" value="C4bp_oligo"/>
</dbReference>
<dbReference type="FunFam" id="2.10.70.10:FF:000055">
    <property type="entry name" value="Complement decay-accelerating factor, GPI-anchored"/>
    <property type="match status" value="1"/>
</dbReference>
<dbReference type="Ensembl" id="ENSMODT00000073346.1">
    <property type="protein sequence ID" value="ENSMODP00000045171.1"/>
    <property type="gene ID" value="ENSMODG00000002230.4"/>
</dbReference>
<dbReference type="InterPro" id="IPR050350">
    <property type="entry name" value="Compl-Cell_Adhes-Reg"/>
</dbReference>
<evidence type="ECO:0000256" key="5">
    <source>
        <dbReference type="ARBA" id="ARBA00023180"/>
    </source>
</evidence>
<gene>
    <name evidence="9" type="primary">C4BPA</name>
</gene>
<dbReference type="GeneTree" id="ENSGT00940000154640"/>
<feature type="domain" description="Sushi" evidence="8">
    <location>
        <begin position="238"/>
        <end position="297"/>
    </location>
</feature>
<sequence length="637" mass="70629">MEKIWKKHLVTAFPRVTKEMAHRREKWKVHGSTLFQIILSFALLGMVNGTCGFPPTLHFASPESVLDQSIFPEGTQLKYNCRPGYTRSSSRNVLTCRDKSWHFLNPFCIKKRCEHPGELNNGRVIIKTDLDFGSKIEFSCLDGYHLIGSSTSICGISDSRLTWSEPLPVCEIVTCPPPSPISNGKHNGREDNIYTFGSSVTYRCNTPFSLIGEASISCSVVNETIGTWNPPPPNCKIVVCNQPQISNGNMVSGLRSTYTYKDTILFECKKGYLLHGSSLIHCGADNNWIPALPNCVLNSCLSPPHIENAELSSPHLGYEGEFPVGTLLTFACRYGYKAVPDRPITAVCQEDFKWQVDEGVCKRICCPSPHIDHGKFLGFTDECIHFPRNSFTIPCKRKSKRSICQGDGTWKPAISSCEDKEDEVCNSPKAIPNGDYKKTSSLFSSEVTVNYSCNDGYVMIGNAEITCKYSRWSHPFPRCGAICPKPEIPNGKLSPENTRYISTQTVNVQCSHGYNLVGPQNITCSDDRSWTPEVPKCEWEFPEGCEKVSAGYRLMQCLPNAQDVKMALEIYKIALEIEMLKLELDKKEGTYQKPSLSPAPAPSPSPPSSPSPSPPSSPSPSPSPSISSPFGMDSEYY</sequence>
<keyword evidence="10" id="KW-1185">Reference proteome</keyword>
<evidence type="ECO:0000256" key="6">
    <source>
        <dbReference type="PROSITE-ProRule" id="PRU00302"/>
    </source>
</evidence>
<reference evidence="9" key="3">
    <citation type="submission" date="2025-09" db="UniProtKB">
        <authorList>
            <consortium name="Ensembl"/>
        </authorList>
    </citation>
    <scope>IDENTIFICATION</scope>
</reference>
<accession>A0A5F8GCZ4</accession>
<dbReference type="AlphaFoldDB" id="A0A5F8GCZ4"/>
<dbReference type="PROSITE" id="PS50923">
    <property type="entry name" value="SUSHI"/>
    <property type="match status" value="7"/>
</dbReference>
<dbReference type="Pfam" id="PF18453">
    <property type="entry name" value="C4bp_oligo"/>
    <property type="match status" value="1"/>
</dbReference>
<evidence type="ECO:0000313" key="10">
    <source>
        <dbReference type="Proteomes" id="UP000002280"/>
    </source>
</evidence>
<dbReference type="GO" id="GO:0005886">
    <property type="term" value="C:plasma membrane"/>
    <property type="evidence" value="ECO:0000318"/>
    <property type="project" value="GO_Central"/>
</dbReference>
<dbReference type="InterPro" id="IPR035976">
    <property type="entry name" value="Sushi/SCR/CCP_sf"/>
</dbReference>
<dbReference type="InterPro" id="IPR000436">
    <property type="entry name" value="Sushi_SCR_CCP_dom"/>
</dbReference>
<evidence type="ECO:0000256" key="7">
    <source>
        <dbReference type="SAM" id="MobiDB-lite"/>
    </source>
</evidence>
<dbReference type="Pfam" id="PF00084">
    <property type="entry name" value="Sushi"/>
    <property type="match status" value="7"/>
</dbReference>
<dbReference type="Proteomes" id="UP000002280">
    <property type="component" value="Chromosome 2"/>
</dbReference>
<dbReference type="GO" id="GO:0005615">
    <property type="term" value="C:extracellular space"/>
    <property type="evidence" value="ECO:0000318"/>
    <property type="project" value="GO_Central"/>
</dbReference>
<dbReference type="FunCoup" id="A0A5F8GCZ4">
    <property type="interactions" value="56"/>
</dbReference>